<name>A0A016WD64_9BILA</name>
<dbReference type="EMBL" id="JARK01000441">
    <property type="protein sequence ID" value="EYC36953.1"/>
    <property type="molecule type" value="Genomic_DNA"/>
</dbReference>
<comment type="caution">
    <text evidence="2">The sequence shown here is derived from an EMBL/GenBank/DDBJ whole genome shotgun (WGS) entry which is preliminary data.</text>
</comment>
<dbReference type="PANTHER" id="PTHR36981:SF1">
    <property type="entry name" value="P2X PURINORECEPTOR 7 INTRACELLULAR DOMAIN-CONTAINING PROTEIN"/>
    <property type="match status" value="1"/>
</dbReference>
<dbReference type="AlphaFoldDB" id="A0A016WD64"/>
<dbReference type="OrthoDB" id="5789114at2759"/>
<gene>
    <name evidence="2" type="primary">Acey_s0841.g2630</name>
    <name evidence="2" type="ORF">Y032_0841g2630</name>
</gene>
<dbReference type="InterPro" id="IPR046815">
    <property type="entry name" value="P2RX7_C"/>
</dbReference>
<dbReference type="Pfam" id="PF20478">
    <property type="entry name" value="P2RX7_C"/>
    <property type="match status" value="1"/>
</dbReference>
<organism evidence="2 3">
    <name type="scientific">Ancylostoma ceylanicum</name>
    <dbReference type="NCBI Taxonomy" id="53326"/>
    <lineage>
        <taxon>Eukaryota</taxon>
        <taxon>Metazoa</taxon>
        <taxon>Ecdysozoa</taxon>
        <taxon>Nematoda</taxon>
        <taxon>Chromadorea</taxon>
        <taxon>Rhabditida</taxon>
        <taxon>Rhabditina</taxon>
        <taxon>Rhabditomorpha</taxon>
        <taxon>Strongyloidea</taxon>
        <taxon>Ancylostomatidae</taxon>
        <taxon>Ancylostomatinae</taxon>
        <taxon>Ancylostoma</taxon>
    </lineage>
</organism>
<dbReference type="PANTHER" id="PTHR36981">
    <property type="entry name" value="ZGC:195170"/>
    <property type="match status" value="1"/>
</dbReference>
<evidence type="ECO:0000313" key="2">
    <source>
        <dbReference type="EMBL" id="EYC36953.1"/>
    </source>
</evidence>
<proteinExistence type="predicted"/>
<dbReference type="Proteomes" id="UP000024635">
    <property type="component" value="Unassembled WGS sequence"/>
</dbReference>
<evidence type="ECO:0000313" key="3">
    <source>
        <dbReference type="Proteomes" id="UP000024635"/>
    </source>
</evidence>
<evidence type="ECO:0000259" key="1">
    <source>
        <dbReference type="Pfam" id="PF20478"/>
    </source>
</evidence>
<keyword evidence="3" id="KW-1185">Reference proteome</keyword>
<accession>A0A016WD64</accession>
<protein>
    <recommendedName>
        <fullName evidence="1">P2X purinoreceptor 7 intracellular domain-containing protein</fullName>
    </recommendedName>
</protein>
<reference evidence="3" key="1">
    <citation type="journal article" date="2015" name="Nat. Genet.">
        <title>The genome and transcriptome of the zoonotic hookworm Ancylostoma ceylanicum identify infection-specific gene families.</title>
        <authorList>
            <person name="Schwarz E.M."/>
            <person name="Hu Y."/>
            <person name="Antoshechkin I."/>
            <person name="Miller M.M."/>
            <person name="Sternberg P.W."/>
            <person name="Aroian R.V."/>
        </authorList>
    </citation>
    <scope>NUCLEOTIDE SEQUENCE</scope>
    <source>
        <strain evidence="3">HY135</strain>
    </source>
</reference>
<sequence>MELVTLYLNPFSVFALLFREILRQKQQAYTLDEGILKLMMSSRDGLRKASKRLVLPRSSAMKRRRTEGEAVKISFTAPVVEEEDSELISDEGEECPVAMGTPDPSYVLSVYEKRKYNVPTEGEEDTLFCRILNRRVDPSCLSDRHWCSCGNCVLFSQPRENLCCQEVFRVASSPFTEVVERMKEKMENMDGCCITAHPSFRKVVLDKEVLRKLSVPSDGKNTLQSVFQVLSLLLENGRFEARGKRGALEKIEEQRRYRYYVYRSFVLWAYGHLGLGNRLEIPACVRSTIMKTFPSQDGYVGFRSSGIDNAPMEGDDSCWYGDTF</sequence>
<feature type="domain" description="P2X purinoreceptor 7 intracellular" evidence="1">
    <location>
        <begin position="252"/>
        <end position="303"/>
    </location>
</feature>